<feature type="domain" description="Phosphoribosyltransferase" evidence="12">
    <location>
        <begin position="45"/>
        <end position="151"/>
    </location>
</feature>
<dbReference type="Pfam" id="PF00156">
    <property type="entry name" value="Pribosyltran"/>
    <property type="match status" value="1"/>
</dbReference>
<name>A0A915DHK1_9BILA</name>
<keyword evidence="8" id="KW-0963">Cytoplasm</keyword>
<dbReference type="GO" id="GO:0005737">
    <property type="term" value="C:cytoplasm"/>
    <property type="evidence" value="ECO:0007669"/>
    <property type="project" value="UniProtKB-SubCell"/>
</dbReference>
<organism evidence="13 14">
    <name type="scientific">Ditylenchus dipsaci</name>
    <dbReference type="NCBI Taxonomy" id="166011"/>
    <lineage>
        <taxon>Eukaryota</taxon>
        <taxon>Metazoa</taxon>
        <taxon>Ecdysozoa</taxon>
        <taxon>Nematoda</taxon>
        <taxon>Chromadorea</taxon>
        <taxon>Rhabditida</taxon>
        <taxon>Tylenchina</taxon>
        <taxon>Tylenchomorpha</taxon>
        <taxon>Sphaerularioidea</taxon>
        <taxon>Anguinidae</taxon>
        <taxon>Anguininae</taxon>
        <taxon>Ditylenchus</taxon>
    </lineage>
</organism>
<reference evidence="14" key="1">
    <citation type="submission" date="2022-11" db="UniProtKB">
        <authorList>
            <consortium name="WormBaseParasite"/>
        </authorList>
    </citation>
    <scope>IDENTIFICATION</scope>
</reference>
<comment type="similarity">
    <text evidence="5">Belongs to the purine/pyrimidine phosphoribosyltransferase family.</text>
</comment>
<dbReference type="CDD" id="cd06223">
    <property type="entry name" value="PRTases_typeI"/>
    <property type="match status" value="1"/>
</dbReference>
<evidence type="ECO:0000256" key="1">
    <source>
        <dbReference type="ARBA" id="ARBA00000868"/>
    </source>
</evidence>
<dbReference type="InterPro" id="IPR000836">
    <property type="entry name" value="PRTase_dom"/>
</dbReference>
<dbReference type="GO" id="GO:0006166">
    <property type="term" value="P:purine ribonucleoside salvage"/>
    <property type="evidence" value="ECO:0007669"/>
    <property type="project" value="UniProtKB-KW"/>
</dbReference>
<dbReference type="GO" id="GO:0044209">
    <property type="term" value="P:AMP salvage"/>
    <property type="evidence" value="ECO:0007669"/>
    <property type="project" value="TreeGrafter"/>
</dbReference>
<evidence type="ECO:0000256" key="2">
    <source>
        <dbReference type="ARBA" id="ARBA00003968"/>
    </source>
</evidence>
<dbReference type="Gene3D" id="3.40.50.2020">
    <property type="match status" value="1"/>
</dbReference>
<dbReference type="GO" id="GO:0016208">
    <property type="term" value="F:AMP binding"/>
    <property type="evidence" value="ECO:0007669"/>
    <property type="project" value="TreeGrafter"/>
</dbReference>
<proteinExistence type="inferred from homology"/>
<evidence type="ECO:0000256" key="9">
    <source>
        <dbReference type="ARBA" id="ARBA00022676"/>
    </source>
</evidence>
<comment type="catalytic activity">
    <reaction evidence="1">
        <text>AMP + diphosphate = 5-phospho-alpha-D-ribose 1-diphosphate + adenine</text>
        <dbReference type="Rhea" id="RHEA:16609"/>
        <dbReference type="ChEBI" id="CHEBI:16708"/>
        <dbReference type="ChEBI" id="CHEBI:33019"/>
        <dbReference type="ChEBI" id="CHEBI:58017"/>
        <dbReference type="ChEBI" id="CHEBI:456215"/>
        <dbReference type="EC" id="2.4.2.7"/>
    </reaction>
</comment>
<comment type="subunit">
    <text evidence="6">Homodimer.</text>
</comment>
<dbReference type="PANTHER" id="PTHR32315">
    <property type="entry name" value="ADENINE PHOSPHORIBOSYLTRANSFERASE"/>
    <property type="match status" value="1"/>
</dbReference>
<keyword evidence="9" id="KW-0328">Glycosyltransferase</keyword>
<dbReference type="GO" id="GO:0002055">
    <property type="term" value="F:adenine binding"/>
    <property type="evidence" value="ECO:0007669"/>
    <property type="project" value="TreeGrafter"/>
</dbReference>
<evidence type="ECO:0000256" key="3">
    <source>
        <dbReference type="ARBA" id="ARBA00004496"/>
    </source>
</evidence>
<protein>
    <recommendedName>
        <fullName evidence="7">adenine phosphoribosyltransferase</fullName>
        <ecNumber evidence="7">2.4.2.7</ecNumber>
    </recommendedName>
</protein>
<dbReference type="EC" id="2.4.2.7" evidence="7"/>
<evidence type="ECO:0000256" key="7">
    <source>
        <dbReference type="ARBA" id="ARBA00011893"/>
    </source>
</evidence>
<evidence type="ECO:0000256" key="11">
    <source>
        <dbReference type="ARBA" id="ARBA00022726"/>
    </source>
</evidence>
<keyword evidence="10" id="KW-0808">Transferase</keyword>
<dbReference type="PANTHER" id="PTHR32315:SF3">
    <property type="entry name" value="ADENINE PHOSPHORIBOSYLTRANSFERASE"/>
    <property type="match status" value="1"/>
</dbReference>
<evidence type="ECO:0000256" key="10">
    <source>
        <dbReference type="ARBA" id="ARBA00022679"/>
    </source>
</evidence>
<keyword evidence="11" id="KW-0660">Purine salvage</keyword>
<comment type="subcellular location">
    <subcellularLocation>
        <location evidence="3">Cytoplasm</location>
    </subcellularLocation>
</comment>
<sequence>MSKPASQLKNLRQDIDKCVRVFNDFPKPGFIFHDIMPLFRQPQLVSSICSEVAELVRGKVDAVASLDAKGFLLGPQIAMVLEVPFVPIRKKGKLPGRVIVSNNYTKAHGVDQDVCEIQADAIQCGQRFLFFDDVLASGGTMRAAIDLIHKALGIVTQAIVLIELESYCGSATIPKHVEFCSLAKYDI</sequence>
<evidence type="ECO:0000313" key="14">
    <source>
        <dbReference type="WBParaSite" id="jg19985"/>
    </source>
</evidence>
<dbReference type="GO" id="GO:0003999">
    <property type="term" value="F:adenine phosphoribosyltransferase activity"/>
    <property type="evidence" value="ECO:0007669"/>
    <property type="project" value="UniProtKB-EC"/>
</dbReference>
<evidence type="ECO:0000256" key="4">
    <source>
        <dbReference type="ARBA" id="ARBA00004659"/>
    </source>
</evidence>
<dbReference type="NCBIfam" id="NF002636">
    <property type="entry name" value="PRK02304.1-5"/>
    <property type="match status" value="1"/>
</dbReference>
<comment type="pathway">
    <text evidence="4">Purine metabolism; AMP biosynthesis via salvage pathway; AMP from adenine: step 1/1.</text>
</comment>
<comment type="function">
    <text evidence="2">Catalyzes a salvage reaction resulting in the formation of AMP, that is energically less costly than de novo synthesis.</text>
</comment>
<evidence type="ECO:0000256" key="8">
    <source>
        <dbReference type="ARBA" id="ARBA00022490"/>
    </source>
</evidence>
<dbReference type="Proteomes" id="UP000887574">
    <property type="component" value="Unplaced"/>
</dbReference>
<evidence type="ECO:0000259" key="12">
    <source>
        <dbReference type="Pfam" id="PF00156"/>
    </source>
</evidence>
<dbReference type="SUPFAM" id="SSF53271">
    <property type="entry name" value="PRTase-like"/>
    <property type="match status" value="1"/>
</dbReference>
<evidence type="ECO:0000256" key="5">
    <source>
        <dbReference type="ARBA" id="ARBA00008391"/>
    </source>
</evidence>
<dbReference type="InterPro" id="IPR029057">
    <property type="entry name" value="PRTase-like"/>
</dbReference>
<dbReference type="FunFam" id="3.40.50.2020:FF:000004">
    <property type="entry name" value="Adenine phosphoribosyltransferase"/>
    <property type="match status" value="1"/>
</dbReference>
<dbReference type="AlphaFoldDB" id="A0A915DHK1"/>
<keyword evidence="13" id="KW-1185">Reference proteome</keyword>
<dbReference type="InterPro" id="IPR050054">
    <property type="entry name" value="UPRTase/APRTase"/>
</dbReference>
<dbReference type="GO" id="GO:0006168">
    <property type="term" value="P:adenine salvage"/>
    <property type="evidence" value="ECO:0007669"/>
    <property type="project" value="TreeGrafter"/>
</dbReference>
<evidence type="ECO:0000313" key="13">
    <source>
        <dbReference type="Proteomes" id="UP000887574"/>
    </source>
</evidence>
<evidence type="ECO:0000256" key="6">
    <source>
        <dbReference type="ARBA" id="ARBA00011738"/>
    </source>
</evidence>
<accession>A0A915DHK1</accession>
<dbReference type="WBParaSite" id="jg19985">
    <property type="protein sequence ID" value="jg19985"/>
    <property type="gene ID" value="jg19985"/>
</dbReference>